<evidence type="ECO:0000313" key="2">
    <source>
        <dbReference type="EMBL" id="MEU9576342.1"/>
    </source>
</evidence>
<dbReference type="Proteomes" id="UP001551584">
    <property type="component" value="Unassembled WGS sequence"/>
</dbReference>
<gene>
    <name evidence="2" type="ORF">AB0D95_03460</name>
</gene>
<keyword evidence="3" id="KW-1185">Reference proteome</keyword>
<sequence>MASSALTDTVPASEGRPTIPSITMPAPAEALLDELHKAQALREAARILREAGLDRLAIPLRAAAREPSGEDTGR</sequence>
<feature type="region of interest" description="Disordered" evidence="1">
    <location>
        <begin position="1"/>
        <end position="23"/>
    </location>
</feature>
<organism evidence="2 3">
    <name type="scientific">Streptomyces chilikensis</name>
    <dbReference type="NCBI Taxonomy" id="1194079"/>
    <lineage>
        <taxon>Bacteria</taxon>
        <taxon>Bacillati</taxon>
        <taxon>Actinomycetota</taxon>
        <taxon>Actinomycetes</taxon>
        <taxon>Kitasatosporales</taxon>
        <taxon>Streptomycetaceae</taxon>
        <taxon>Streptomyces</taxon>
    </lineage>
</organism>
<dbReference type="EMBL" id="JBEZNA010000004">
    <property type="protein sequence ID" value="MEU9576342.1"/>
    <property type="molecule type" value="Genomic_DNA"/>
</dbReference>
<protein>
    <submittedName>
        <fullName evidence="2">Uncharacterized protein</fullName>
    </submittedName>
</protein>
<dbReference type="RefSeq" id="WP_359268502.1">
    <property type="nucleotide sequence ID" value="NZ_JBEZNA010000004.1"/>
</dbReference>
<evidence type="ECO:0000256" key="1">
    <source>
        <dbReference type="SAM" id="MobiDB-lite"/>
    </source>
</evidence>
<reference evidence="2 3" key="1">
    <citation type="submission" date="2024-06" db="EMBL/GenBank/DDBJ databases">
        <title>The Natural Products Discovery Center: Release of the First 8490 Sequenced Strains for Exploring Actinobacteria Biosynthetic Diversity.</title>
        <authorList>
            <person name="Kalkreuter E."/>
            <person name="Kautsar S.A."/>
            <person name="Yang D."/>
            <person name="Bader C.D."/>
            <person name="Teijaro C.N."/>
            <person name="Fluegel L."/>
            <person name="Davis C.M."/>
            <person name="Simpson J.R."/>
            <person name="Lauterbach L."/>
            <person name="Steele A.D."/>
            <person name="Gui C."/>
            <person name="Meng S."/>
            <person name="Li G."/>
            <person name="Viehrig K."/>
            <person name="Ye F."/>
            <person name="Su P."/>
            <person name="Kiefer A.F."/>
            <person name="Nichols A."/>
            <person name="Cepeda A.J."/>
            <person name="Yan W."/>
            <person name="Fan B."/>
            <person name="Jiang Y."/>
            <person name="Adhikari A."/>
            <person name="Zheng C.-J."/>
            <person name="Schuster L."/>
            <person name="Cowan T.M."/>
            <person name="Smanski M.J."/>
            <person name="Chevrette M.G."/>
            <person name="De Carvalho L.P.S."/>
            <person name="Shen B."/>
        </authorList>
    </citation>
    <scope>NUCLEOTIDE SEQUENCE [LARGE SCALE GENOMIC DNA]</scope>
    <source>
        <strain evidence="2 3">NPDC048117</strain>
    </source>
</reference>
<evidence type="ECO:0000313" key="3">
    <source>
        <dbReference type="Proteomes" id="UP001551584"/>
    </source>
</evidence>
<name>A0ABV3EJF6_9ACTN</name>
<accession>A0ABV3EJF6</accession>
<comment type="caution">
    <text evidence="2">The sequence shown here is derived from an EMBL/GenBank/DDBJ whole genome shotgun (WGS) entry which is preliminary data.</text>
</comment>
<proteinExistence type="predicted"/>